<feature type="compositionally biased region" description="Basic and acidic residues" evidence="1">
    <location>
        <begin position="65"/>
        <end position="77"/>
    </location>
</feature>
<accession>A0A7U3Y0T9</accession>
<protein>
    <submittedName>
        <fullName evidence="2">Uncharacterized protein</fullName>
    </submittedName>
</protein>
<name>A0A7U3Y0T9_ACIBC</name>
<dbReference type="EMBL" id="CP000863">
    <property type="protein sequence ID" value="ACC57489.1"/>
    <property type="molecule type" value="Genomic_DNA"/>
</dbReference>
<dbReference type="RefSeq" id="WP_000718482.1">
    <property type="nucleotide sequence ID" value="NC_010611.1"/>
</dbReference>
<dbReference type="AlphaFoldDB" id="A0A7U3Y0T9"/>
<sequence length="207" mass="22314">MAAATQNTDETLVSTDEKATTKSKNTRNKTNKTTETQNTQAGDEKASDQGDLLNSQGPEDGASQDEGKKPTDLKNGDSDNEDSSIKDNGNTTESSHESVSPLKDLDSKISWNVDELGYVANKTKETDIPKAEHQIVENLSGSTISNVDPLVINVTNNGFSTVLEPLSRVAIEAGKTASITCHNQTFKHQVLENLRQLKGLGKNLTVE</sequence>
<dbReference type="KEGG" id="abc:ACICU_02177"/>
<reference evidence="2 3" key="1">
    <citation type="journal article" date="2008" name="Antimicrob. Agents Chemother.">
        <title>Whole-genome pyrosequencing of an epidemic multidrug-resistant Acinetobacter baumannii strain belonging to the European clone II group.</title>
        <authorList>
            <person name="Iacono M."/>
            <person name="Villa L."/>
            <person name="Fortini D."/>
            <person name="Bordoni R."/>
            <person name="Imperi F."/>
            <person name="Bonnal R.J."/>
            <person name="Sicheritz-Ponten T."/>
            <person name="De Bellis G."/>
            <person name="Visca P."/>
            <person name="Cassone A."/>
            <person name="Carattoli A."/>
        </authorList>
    </citation>
    <scope>NUCLEOTIDE SEQUENCE [LARGE SCALE GENOMIC DNA]</scope>
    <source>
        <strain evidence="2 3">ACICU</strain>
    </source>
</reference>
<feature type="compositionally biased region" description="Polar residues" evidence="1">
    <location>
        <begin position="1"/>
        <end position="14"/>
    </location>
</feature>
<organism evidence="2 3">
    <name type="scientific">Acinetobacter baumannii (strain ACICU)</name>
    <dbReference type="NCBI Taxonomy" id="405416"/>
    <lineage>
        <taxon>Bacteria</taxon>
        <taxon>Pseudomonadati</taxon>
        <taxon>Pseudomonadota</taxon>
        <taxon>Gammaproteobacteria</taxon>
        <taxon>Moraxellales</taxon>
        <taxon>Moraxellaceae</taxon>
        <taxon>Acinetobacter</taxon>
        <taxon>Acinetobacter calcoaceticus/baumannii complex</taxon>
    </lineage>
</organism>
<evidence type="ECO:0000256" key="1">
    <source>
        <dbReference type="SAM" id="MobiDB-lite"/>
    </source>
</evidence>
<dbReference type="Proteomes" id="UP000008839">
    <property type="component" value="Chromosome"/>
</dbReference>
<feature type="region of interest" description="Disordered" evidence="1">
    <location>
        <begin position="1"/>
        <end position="102"/>
    </location>
</feature>
<gene>
    <name evidence="2" type="ordered locus">ACICU_02177</name>
</gene>
<evidence type="ECO:0000313" key="2">
    <source>
        <dbReference type="EMBL" id="ACC57489.1"/>
    </source>
</evidence>
<evidence type="ECO:0000313" key="3">
    <source>
        <dbReference type="Proteomes" id="UP000008839"/>
    </source>
</evidence>
<proteinExistence type="predicted"/>